<dbReference type="PANTHER" id="PTHR30038:SF7">
    <property type="entry name" value="TUNGSTEN-CONTAINING GLYCERALDEHYDE-3-PHOSPHATE:FERREDOXIN OXIDOREDUCTASE"/>
    <property type="match status" value="1"/>
</dbReference>
<protein>
    <submittedName>
        <fullName evidence="8">Aldehyde:ferredoxin oxidoreductase</fullName>
    </submittedName>
</protein>
<dbReference type="GO" id="GO:0046872">
    <property type="term" value="F:metal ion binding"/>
    <property type="evidence" value="ECO:0007669"/>
    <property type="project" value="UniProtKB-KW"/>
</dbReference>
<dbReference type="SMART" id="SM00790">
    <property type="entry name" value="AFOR_N"/>
    <property type="match status" value="1"/>
</dbReference>
<dbReference type="OrthoDB" id="84495at2157"/>
<dbReference type="Gene3D" id="1.10.569.10">
    <property type="entry name" value="Aldehyde Ferredoxin Oxidoreductase Protein, subunit A, domain 2"/>
    <property type="match status" value="1"/>
</dbReference>
<dbReference type="STRING" id="1056495.Calag_1301"/>
<dbReference type="SUPFAM" id="SSF48310">
    <property type="entry name" value="Aldehyde ferredoxin oxidoreductase, C-terminal domains"/>
    <property type="match status" value="1"/>
</dbReference>
<dbReference type="InterPro" id="IPR051919">
    <property type="entry name" value="W-dependent_AOR"/>
</dbReference>
<keyword evidence="9" id="KW-1185">Reference proteome</keyword>
<dbReference type="RefSeq" id="WP_015232911.1">
    <property type="nucleotide sequence ID" value="NC_019791.1"/>
</dbReference>
<dbReference type="GO" id="GO:0016625">
    <property type="term" value="F:oxidoreductase activity, acting on the aldehyde or oxo group of donors, iron-sulfur protein as acceptor"/>
    <property type="evidence" value="ECO:0007669"/>
    <property type="project" value="InterPro"/>
</dbReference>
<dbReference type="EMBL" id="CP003378">
    <property type="protein sequence ID" value="AFZ71014.1"/>
    <property type="molecule type" value="Genomic_DNA"/>
</dbReference>
<keyword evidence="5" id="KW-0408">Iron</keyword>
<dbReference type="Pfam" id="PF02730">
    <property type="entry name" value="AFOR_N"/>
    <property type="match status" value="1"/>
</dbReference>
<dbReference type="eggNOG" id="arCOG05072">
    <property type="taxonomic scope" value="Archaea"/>
</dbReference>
<dbReference type="Proteomes" id="UP000010469">
    <property type="component" value="Chromosome"/>
</dbReference>
<proteinExistence type="inferred from homology"/>
<feature type="domain" description="Aldehyde ferredoxin oxidoreductase N-terminal" evidence="7">
    <location>
        <begin position="1"/>
        <end position="229"/>
    </location>
</feature>
<dbReference type="SUPFAM" id="SSF56228">
    <property type="entry name" value="Aldehyde ferredoxin oxidoreductase, N-terminal domain"/>
    <property type="match status" value="1"/>
</dbReference>
<dbReference type="InParanoid" id="L0AC53"/>
<dbReference type="InterPro" id="IPR001203">
    <property type="entry name" value="OxRdtase_Ald_Fedxn_C"/>
</dbReference>
<dbReference type="GeneID" id="14212561"/>
<evidence type="ECO:0000313" key="9">
    <source>
        <dbReference type="Proteomes" id="UP000010469"/>
    </source>
</evidence>
<evidence type="ECO:0000259" key="7">
    <source>
        <dbReference type="SMART" id="SM00790"/>
    </source>
</evidence>
<dbReference type="Pfam" id="PF01314">
    <property type="entry name" value="AFOR_C"/>
    <property type="match status" value="1"/>
</dbReference>
<evidence type="ECO:0000256" key="2">
    <source>
        <dbReference type="ARBA" id="ARBA00011032"/>
    </source>
</evidence>
<dbReference type="KEGG" id="clg:Calag_1301"/>
<dbReference type="InterPro" id="IPR013983">
    <property type="entry name" value="Ald_Fedxn_OxRdtase_N"/>
</dbReference>
<dbReference type="GO" id="GO:0051539">
    <property type="term" value="F:4 iron, 4 sulfur cluster binding"/>
    <property type="evidence" value="ECO:0007669"/>
    <property type="project" value="UniProtKB-KW"/>
</dbReference>
<reference evidence="9" key="1">
    <citation type="submission" date="2012-03" db="EMBL/GenBank/DDBJ databases">
        <title>Complete genome of Caldisphaera lagunensis DSM 15908.</title>
        <authorList>
            <person name="Lucas S."/>
            <person name="Copeland A."/>
            <person name="Lapidus A."/>
            <person name="Glavina del Rio T."/>
            <person name="Dalin E."/>
            <person name="Tice H."/>
            <person name="Bruce D."/>
            <person name="Goodwin L."/>
            <person name="Pitluck S."/>
            <person name="Peters L."/>
            <person name="Mikhailova N."/>
            <person name="Teshima H."/>
            <person name="Kyrpides N."/>
            <person name="Mavromatis K."/>
            <person name="Ivanova N."/>
            <person name="Brettin T."/>
            <person name="Detter J.C."/>
            <person name="Han C."/>
            <person name="Larimer F."/>
            <person name="Land M."/>
            <person name="Hauser L."/>
            <person name="Markowitz V."/>
            <person name="Cheng J.-F."/>
            <person name="Hugenholtz P."/>
            <person name="Woyke T."/>
            <person name="Wu D."/>
            <person name="Spring S."/>
            <person name="Schroeder M."/>
            <person name="Brambilla E."/>
            <person name="Klenk H.-P."/>
            <person name="Eisen J.A."/>
        </authorList>
    </citation>
    <scope>NUCLEOTIDE SEQUENCE [LARGE SCALE GENOMIC DNA]</scope>
    <source>
        <strain evidence="9">DSM 15908 / JCM 11604 / IC-154</strain>
    </source>
</reference>
<evidence type="ECO:0000313" key="8">
    <source>
        <dbReference type="EMBL" id="AFZ71014.1"/>
    </source>
</evidence>
<keyword evidence="3" id="KW-0004">4Fe-4S</keyword>
<keyword evidence="6" id="KW-0411">Iron-sulfur</keyword>
<comment type="similarity">
    <text evidence="2">Belongs to the AOR/FOR family.</text>
</comment>
<name>L0AC53_CALLD</name>
<organism evidence="8 9">
    <name type="scientific">Caldisphaera lagunensis (strain DSM 15908 / JCM 11604 / ANMR 0165 / IC-154)</name>
    <dbReference type="NCBI Taxonomy" id="1056495"/>
    <lineage>
        <taxon>Archaea</taxon>
        <taxon>Thermoproteota</taxon>
        <taxon>Thermoprotei</taxon>
        <taxon>Acidilobales</taxon>
        <taxon>Caldisphaeraceae</taxon>
        <taxon>Caldisphaera</taxon>
    </lineage>
</organism>
<accession>L0AC53</accession>
<dbReference type="InterPro" id="IPR036503">
    <property type="entry name" value="Ald_Fedxn_OxRdtase_N_sf"/>
</dbReference>
<keyword evidence="4" id="KW-0479">Metal-binding</keyword>
<dbReference type="HOGENOM" id="CLU_440510_0_0_2"/>
<sequence>MKFRSLHVDVSKDSYNYNEEDDEDILGIIDYGIKVHIKNKSYSIDPLDPSNPMVFGIGPFAGGIVIGSHRIVFIFKSPVSMGIHVSELGGAGFAFFRTGLDGVVIEGKSKDPSIITIYSGDKGDYVKIEHIKEEELNNIYNNYEGYKGTRALTQYIILKDKENIIKNRARVIVVGPSAFKTRFAGIFSYVLDEHNAKITSVSDSASRGGGGTVLAKGHNVVGIVVGGTLRRNNPNLGNIKIMNEISQNIYKKQYMPTLLDKTVKYRFDPNMKTGGTFGVNYVHYKELVPYLGYNNIYYSRGVRLILHDKIIENYWKPFQENVFDGGKLTDASKNCGEPCSVSCKKIYKGTKIDYEPAHGVGPISGIITMDESANLVNLLDDLGLDAIEAGHLISWIFDLIDKGLLNPEEVGLDDYPVFDPERLSKETSIKNANLARKLIEYIVFDENNKILKIISERGLRAAAKEFDDIYKERVSKIGIKYEDLLVYAPFGKEGYMTPNYYWSPGVLAPMYVLGKYWTDYSPSFKEPEDYASLSLKRAIFEYIVANAGFCRFHRGWAEELMSYMYKEMLNVNKDLYSHGLKMYKMIADYQLRSGAEPEYWESKKVMDIVASLAAETGITGWEDTMYHREKLKNWWERFYNKLNQELNK</sequence>
<evidence type="ECO:0000256" key="3">
    <source>
        <dbReference type="ARBA" id="ARBA00022485"/>
    </source>
</evidence>
<evidence type="ECO:0000256" key="6">
    <source>
        <dbReference type="ARBA" id="ARBA00023014"/>
    </source>
</evidence>
<dbReference type="PANTHER" id="PTHR30038">
    <property type="entry name" value="ALDEHYDE FERREDOXIN OXIDOREDUCTASE"/>
    <property type="match status" value="1"/>
</dbReference>
<evidence type="ECO:0000256" key="4">
    <source>
        <dbReference type="ARBA" id="ARBA00022723"/>
    </source>
</evidence>
<dbReference type="GO" id="GO:0009055">
    <property type="term" value="F:electron transfer activity"/>
    <property type="evidence" value="ECO:0007669"/>
    <property type="project" value="InterPro"/>
</dbReference>
<evidence type="ECO:0000256" key="1">
    <source>
        <dbReference type="ARBA" id="ARBA00001966"/>
    </source>
</evidence>
<evidence type="ECO:0000256" key="5">
    <source>
        <dbReference type="ARBA" id="ARBA00023004"/>
    </source>
</evidence>
<dbReference type="Gene3D" id="3.60.9.10">
    <property type="entry name" value="Aldehyde ferredoxin oxidoreductase, N-terminal domain"/>
    <property type="match status" value="1"/>
</dbReference>
<dbReference type="InterPro" id="IPR036021">
    <property type="entry name" value="Tungsten_al_ferr_oxy-like_C"/>
</dbReference>
<comment type="cofactor">
    <cofactor evidence="1">
        <name>[4Fe-4S] cluster</name>
        <dbReference type="ChEBI" id="CHEBI:49883"/>
    </cofactor>
</comment>
<gene>
    <name evidence="8" type="ordered locus">Calag_1301</name>
</gene>
<dbReference type="InterPro" id="IPR013984">
    <property type="entry name" value="Ald_Fedxn_OxRdtase_dom2"/>
</dbReference>
<dbReference type="AlphaFoldDB" id="L0AC53"/>